<evidence type="ECO:0000256" key="2">
    <source>
        <dbReference type="SAM" id="Phobius"/>
    </source>
</evidence>
<sequence length="239" mass="28147">MENITRIADLPMDTNARQNTNSYASNIPPTSVSISNSKQNKIDDGVETNYRPINVHPNPYGISAQNPIMDAPTHQPDMHMQQSMPNENIQMVNQEQMEQLQNMQQQRLPSRDIPQNTLQYSNDEETRANYIPKADTENDYVKDHYDMTEQNLKEYEQRKRQQNHWDYIFNDFQTPLFIAILFFFFQLPIINTTIFKRFAFLSLYNEDGNFNMAGLMLKSSLFGSLYYFVYKFTTFISEL</sequence>
<feature type="transmembrane region" description="Helical" evidence="2">
    <location>
        <begin position="210"/>
        <end position="229"/>
    </location>
</feature>
<feature type="region of interest" description="Disordered" evidence="1">
    <location>
        <begin position="1"/>
        <end position="38"/>
    </location>
</feature>
<feature type="compositionally biased region" description="Polar residues" evidence="1">
    <location>
        <begin position="15"/>
        <end position="38"/>
    </location>
</feature>
<keyword evidence="2" id="KW-1133">Transmembrane helix</keyword>
<evidence type="ECO:0000256" key="1">
    <source>
        <dbReference type="SAM" id="MobiDB-lite"/>
    </source>
</evidence>
<dbReference type="EMBL" id="MN740307">
    <property type="protein sequence ID" value="QHT99385.1"/>
    <property type="molecule type" value="Genomic_DNA"/>
</dbReference>
<keyword evidence="2" id="KW-0812">Transmembrane</keyword>
<evidence type="ECO:0000313" key="3">
    <source>
        <dbReference type="EMBL" id="QHT99385.1"/>
    </source>
</evidence>
<protein>
    <submittedName>
        <fullName evidence="3">Uncharacterized protein</fullName>
    </submittedName>
</protein>
<proteinExistence type="predicted"/>
<dbReference type="AlphaFoldDB" id="A0A6C0J3V4"/>
<name>A0A6C0J3V4_9ZZZZ</name>
<organism evidence="3">
    <name type="scientific">viral metagenome</name>
    <dbReference type="NCBI Taxonomy" id="1070528"/>
    <lineage>
        <taxon>unclassified sequences</taxon>
        <taxon>metagenomes</taxon>
        <taxon>organismal metagenomes</taxon>
    </lineage>
</organism>
<reference evidence="3" key="1">
    <citation type="journal article" date="2020" name="Nature">
        <title>Giant virus diversity and host interactions through global metagenomics.</title>
        <authorList>
            <person name="Schulz F."/>
            <person name="Roux S."/>
            <person name="Paez-Espino D."/>
            <person name="Jungbluth S."/>
            <person name="Walsh D.A."/>
            <person name="Denef V.J."/>
            <person name="McMahon K.D."/>
            <person name="Konstantinidis K.T."/>
            <person name="Eloe-Fadrosh E.A."/>
            <person name="Kyrpides N.C."/>
            <person name="Woyke T."/>
        </authorList>
    </citation>
    <scope>NUCLEOTIDE SEQUENCE</scope>
    <source>
        <strain evidence="3">GVMAG-M-3300025699-48</strain>
    </source>
</reference>
<keyword evidence="2" id="KW-0472">Membrane</keyword>
<feature type="transmembrane region" description="Helical" evidence="2">
    <location>
        <begin position="167"/>
        <end position="190"/>
    </location>
</feature>
<accession>A0A6C0J3V4</accession>